<comment type="caution">
    <text evidence="2">The sequence shown here is derived from an EMBL/GenBank/DDBJ whole genome shotgun (WGS) entry which is preliminary data.</text>
</comment>
<dbReference type="PANTHER" id="PTHR30024">
    <property type="entry name" value="ALIPHATIC SULFONATES-BINDING PROTEIN-RELATED"/>
    <property type="match status" value="1"/>
</dbReference>
<dbReference type="InterPro" id="IPR015168">
    <property type="entry name" value="SsuA/THI5"/>
</dbReference>
<dbReference type="PROSITE" id="PS51257">
    <property type="entry name" value="PROKAR_LIPOPROTEIN"/>
    <property type="match status" value="1"/>
</dbReference>
<dbReference type="EMBL" id="SNUX01000002">
    <property type="protein sequence ID" value="TES49448.1"/>
    <property type="molecule type" value="Genomic_DNA"/>
</dbReference>
<dbReference type="AlphaFoldDB" id="A0A4Y7WLK5"/>
<sequence>MQRCCSVKEVVELNWRQSMLIFGGIILASCSNHTSAQVEEGIPVLRYQGTANTVMPWELADDLGYMNGIKLEWIGDGTSGPESIQATMTGDVEFGGAFNGAILQLHYAGAGVTSVIHYYGSDEETYAGYYVLEDSPIQEADDLIGGNVGVNTLGAHHEFSTVEYARQNGLSKSQVDDIGRIIIPPASGEQALRSGQLEVTTLSGIIRDKALETGGLRPLFKDIDLFGPFNAGSIVFRDDYIEEQPEAVEIFVNGMARAIEWMKENEAEIVRERMREIVETRGRNEQTDLIDYWKSSGIESPGGAIRQVDFERWEDWLVEEGRISKGETQMEEVYTNRFNPYFNELEEGNE</sequence>
<dbReference type="PANTHER" id="PTHR30024:SF2">
    <property type="entry name" value="ABC TRANSPORTER SUBSTRATE-BINDING PROTEIN"/>
    <property type="match status" value="1"/>
</dbReference>
<reference evidence="2 3" key="1">
    <citation type="submission" date="2019-03" db="EMBL/GenBank/DDBJ databases">
        <authorList>
            <person name="Liu G."/>
        </authorList>
    </citation>
    <scope>NUCLEOTIDE SEQUENCE [LARGE SCALE GENOMIC DNA]</scope>
    <source>
        <strain evidence="2 3">DSM 19099</strain>
    </source>
</reference>
<organism evidence="2 3">
    <name type="scientific">Shouchella lehensis</name>
    <dbReference type="NCBI Taxonomy" id="300825"/>
    <lineage>
        <taxon>Bacteria</taxon>
        <taxon>Bacillati</taxon>
        <taxon>Bacillota</taxon>
        <taxon>Bacilli</taxon>
        <taxon>Bacillales</taxon>
        <taxon>Bacillaceae</taxon>
        <taxon>Shouchella</taxon>
    </lineage>
</organism>
<dbReference type="Pfam" id="PF09084">
    <property type="entry name" value="NMT1"/>
    <property type="match status" value="1"/>
</dbReference>
<dbReference type="Gene3D" id="3.40.190.10">
    <property type="entry name" value="Periplasmic binding protein-like II"/>
    <property type="match status" value="2"/>
</dbReference>
<evidence type="ECO:0000259" key="1">
    <source>
        <dbReference type="Pfam" id="PF09084"/>
    </source>
</evidence>
<dbReference type="SUPFAM" id="SSF53850">
    <property type="entry name" value="Periplasmic binding protein-like II"/>
    <property type="match status" value="1"/>
</dbReference>
<name>A0A4Y7WLK5_9BACI</name>
<protein>
    <submittedName>
        <fullName evidence="2">ABC transporter substrate-binding protein</fullName>
    </submittedName>
</protein>
<proteinExistence type="predicted"/>
<dbReference type="Proteomes" id="UP000298210">
    <property type="component" value="Unassembled WGS sequence"/>
</dbReference>
<evidence type="ECO:0000313" key="3">
    <source>
        <dbReference type="Proteomes" id="UP000298210"/>
    </source>
</evidence>
<gene>
    <name evidence="2" type="ORF">E2L03_08235</name>
</gene>
<evidence type="ECO:0000313" key="2">
    <source>
        <dbReference type="EMBL" id="TES49448.1"/>
    </source>
</evidence>
<accession>A0A4Y7WLK5</accession>
<feature type="domain" description="SsuA/THI5-like" evidence="1">
    <location>
        <begin position="59"/>
        <end position="267"/>
    </location>
</feature>